<evidence type="ECO:0000313" key="11">
    <source>
        <dbReference type="Proteomes" id="UP000034410"/>
    </source>
</evidence>
<dbReference type="CDD" id="cd00268">
    <property type="entry name" value="DEADc"/>
    <property type="match status" value="1"/>
</dbReference>
<dbReference type="PROSITE" id="PS51194">
    <property type="entry name" value="HELICASE_CTER"/>
    <property type="match status" value="1"/>
</dbReference>
<feature type="compositionally biased region" description="Basic residues" evidence="7">
    <location>
        <begin position="371"/>
        <end position="386"/>
    </location>
</feature>
<dbReference type="Pfam" id="PF00270">
    <property type="entry name" value="DEAD"/>
    <property type="match status" value="1"/>
</dbReference>
<keyword evidence="3 6" id="KW-0347">Helicase</keyword>
<dbReference type="InterPro" id="IPR011545">
    <property type="entry name" value="DEAD/DEAH_box_helicase_dom"/>
</dbReference>
<feature type="domain" description="Helicase C-terminal" evidence="9">
    <location>
        <begin position="223"/>
        <end position="372"/>
    </location>
</feature>
<dbReference type="PATRIC" id="fig|1543721.4.peg.3193"/>
<evidence type="ECO:0000313" key="10">
    <source>
        <dbReference type="EMBL" id="AKH22312.1"/>
    </source>
</evidence>
<evidence type="ECO:0000256" key="6">
    <source>
        <dbReference type="RuleBase" id="RU000492"/>
    </source>
</evidence>
<feature type="region of interest" description="Disordered" evidence="7">
    <location>
        <begin position="371"/>
        <end position="437"/>
    </location>
</feature>
<evidence type="ECO:0000256" key="1">
    <source>
        <dbReference type="ARBA" id="ARBA00022741"/>
    </source>
</evidence>
<dbReference type="SMART" id="SM00490">
    <property type="entry name" value="HELICc"/>
    <property type="match status" value="1"/>
</dbReference>
<evidence type="ECO:0000256" key="4">
    <source>
        <dbReference type="ARBA" id="ARBA00022840"/>
    </source>
</evidence>
<feature type="domain" description="Helicase ATP-binding" evidence="8">
    <location>
        <begin position="21"/>
        <end position="194"/>
    </location>
</feature>
<dbReference type="AlphaFoldDB" id="A0A0F7K3B2"/>
<name>A0A0F7K3B2_9GAMM</name>
<dbReference type="PANTHER" id="PTHR47959:SF3">
    <property type="entry name" value="ATP-DEPENDENT RNA HELICASE SRMB"/>
    <property type="match status" value="1"/>
</dbReference>
<protein>
    <submittedName>
        <fullName evidence="10">RNA helicase</fullName>
    </submittedName>
</protein>
<dbReference type="InterPro" id="IPR050079">
    <property type="entry name" value="DEAD_box_RNA_helicase"/>
</dbReference>
<dbReference type="CDD" id="cd18787">
    <property type="entry name" value="SF2_C_DEAD"/>
    <property type="match status" value="1"/>
</dbReference>
<keyword evidence="11" id="KW-1185">Reference proteome</keyword>
<dbReference type="GO" id="GO:0016787">
    <property type="term" value="F:hydrolase activity"/>
    <property type="evidence" value="ECO:0007669"/>
    <property type="project" value="UniProtKB-KW"/>
</dbReference>
<dbReference type="GO" id="GO:0005524">
    <property type="term" value="F:ATP binding"/>
    <property type="evidence" value="ECO:0007669"/>
    <property type="project" value="UniProtKB-KW"/>
</dbReference>
<dbReference type="Gene3D" id="3.40.50.300">
    <property type="entry name" value="P-loop containing nucleotide triphosphate hydrolases"/>
    <property type="match status" value="2"/>
</dbReference>
<feature type="compositionally biased region" description="Basic residues" evidence="7">
    <location>
        <begin position="396"/>
        <end position="416"/>
    </location>
</feature>
<evidence type="ECO:0000256" key="5">
    <source>
        <dbReference type="ARBA" id="ARBA00038437"/>
    </source>
</evidence>
<dbReference type="GO" id="GO:0005829">
    <property type="term" value="C:cytosol"/>
    <property type="evidence" value="ECO:0007669"/>
    <property type="project" value="TreeGrafter"/>
</dbReference>
<accession>A0A0F7K3B2</accession>
<dbReference type="InterPro" id="IPR000629">
    <property type="entry name" value="RNA-helicase_DEAD-box_CS"/>
</dbReference>
<organism evidence="10 11">
    <name type="scientific">Sedimenticola thiotaurini</name>
    <dbReference type="NCBI Taxonomy" id="1543721"/>
    <lineage>
        <taxon>Bacteria</taxon>
        <taxon>Pseudomonadati</taxon>
        <taxon>Pseudomonadota</taxon>
        <taxon>Gammaproteobacteria</taxon>
        <taxon>Chromatiales</taxon>
        <taxon>Sedimenticolaceae</taxon>
        <taxon>Sedimenticola</taxon>
    </lineage>
</organism>
<dbReference type="KEGG" id="seds:AAY24_15500"/>
<dbReference type="Pfam" id="PF00271">
    <property type="entry name" value="Helicase_C"/>
    <property type="match status" value="1"/>
</dbReference>
<keyword evidence="1 6" id="KW-0547">Nucleotide-binding</keyword>
<dbReference type="SMART" id="SM00487">
    <property type="entry name" value="DEXDc"/>
    <property type="match status" value="1"/>
</dbReference>
<dbReference type="GO" id="GO:0003724">
    <property type="term" value="F:RNA helicase activity"/>
    <property type="evidence" value="ECO:0007669"/>
    <property type="project" value="UniProtKB-ARBA"/>
</dbReference>
<dbReference type="InterPro" id="IPR014001">
    <property type="entry name" value="Helicase_ATP-bd"/>
</dbReference>
<keyword evidence="2 6" id="KW-0378">Hydrolase</keyword>
<comment type="similarity">
    <text evidence="5 6">Belongs to the DEAD box helicase family.</text>
</comment>
<evidence type="ECO:0000259" key="8">
    <source>
        <dbReference type="PROSITE" id="PS51192"/>
    </source>
</evidence>
<evidence type="ECO:0000256" key="2">
    <source>
        <dbReference type="ARBA" id="ARBA00022801"/>
    </source>
</evidence>
<dbReference type="PROSITE" id="PS51192">
    <property type="entry name" value="HELICASE_ATP_BIND_1"/>
    <property type="match status" value="1"/>
</dbReference>
<dbReference type="InterPro" id="IPR001650">
    <property type="entry name" value="Helicase_C-like"/>
</dbReference>
<reference evidence="10 11" key="1">
    <citation type="journal article" date="2015" name="Genome Announc.">
        <title>Complete Genome Sequence of Sedimenticola thiotaurini Strain SIP-G1, a Polyphosphate- and Polyhydroxyalkanoate-Accumulating Sulfur-Oxidizing Gammaproteobacterium Isolated from Salt Marsh Sediments.</title>
        <authorList>
            <person name="Flood B.E."/>
            <person name="Jones D.S."/>
            <person name="Bailey J.V."/>
        </authorList>
    </citation>
    <scope>NUCLEOTIDE SEQUENCE [LARGE SCALE GENOMIC DNA]</scope>
    <source>
        <strain evidence="10 11">SIP-G1</strain>
    </source>
</reference>
<keyword evidence="4 6" id="KW-0067">ATP-binding</keyword>
<dbReference type="GO" id="GO:0003676">
    <property type="term" value="F:nucleic acid binding"/>
    <property type="evidence" value="ECO:0007669"/>
    <property type="project" value="InterPro"/>
</dbReference>
<gene>
    <name evidence="10" type="ORF">AAY24_15500</name>
</gene>
<dbReference type="PANTHER" id="PTHR47959">
    <property type="entry name" value="ATP-DEPENDENT RNA HELICASE RHLE-RELATED"/>
    <property type="match status" value="1"/>
</dbReference>
<dbReference type="EMBL" id="CP011412">
    <property type="protein sequence ID" value="AKH22312.1"/>
    <property type="molecule type" value="Genomic_DNA"/>
</dbReference>
<dbReference type="Proteomes" id="UP000034410">
    <property type="component" value="Chromosome"/>
</dbReference>
<dbReference type="InterPro" id="IPR044742">
    <property type="entry name" value="DEAD/DEAH_RhlB"/>
</dbReference>
<evidence type="ECO:0000256" key="3">
    <source>
        <dbReference type="ARBA" id="ARBA00022806"/>
    </source>
</evidence>
<dbReference type="InterPro" id="IPR027417">
    <property type="entry name" value="P-loop_NTPase"/>
</dbReference>
<dbReference type="SUPFAM" id="SSF52540">
    <property type="entry name" value="P-loop containing nucleoside triphosphate hydrolases"/>
    <property type="match status" value="1"/>
</dbReference>
<sequence length="437" mass="48632">MLQTLDDLGLNQATPIQQQAIPVALERQDLIASAETGSGKTFAFLLPTLHHLLNTSAPESGTRVLILVPTRELGHQILKQGQKLIKGTRLQIGLITGGESFKYQRALFRKNPEMIVATPGRLLEHLEQGTPDFRDLEVLILDEADRMLDMGFSEDVLNITSQCNPARQTLLFSATLSHRGLKAITDTLLRDPVSISLNTVRDRHQNITQQIIPSDDKLHKQRQLAWLLLHETFDKALVFTNTRLQADALGPELRKQGVRAGVLHGDMGQDERNQIMALLRQGTIKVLVATDVAARGLDIKGVDLVINFDMARSGKDYVHRIGRTGRAGQPGLAISLVSHQEWNLMSGIERYLKHEFERRLIKEIAGKYRGPKRLKTSGKAAGGKKKTATDKPAKSGARKPKQRLRDRKNIGKRRKPSSNPGDSSPREAGHKPLTRKK</sequence>
<proteinExistence type="inferred from homology"/>
<dbReference type="PROSITE" id="PS00039">
    <property type="entry name" value="DEAD_ATP_HELICASE"/>
    <property type="match status" value="1"/>
</dbReference>
<evidence type="ECO:0000256" key="7">
    <source>
        <dbReference type="SAM" id="MobiDB-lite"/>
    </source>
</evidence>
<evidence type="ECO:0000259" key="9">
    <source>
        <dbReference type="PROSITE" id="PS51194"/>
    </source>
</evidence>